<organism evidence="3 4">
    <name type="scientific">Perkinsus chesapeaki</name>
    <name type="common">Clam parasite</name>
    <name type="synonym">Perkinsus andrewsi</name>
    <dbReference type="NCBI Taxonomy" id="330153"/>
    <lineage>
        <taxon>Eukaryota</taxon>
        <taxon>Sar</taxon>
        <taxon>Alveolata</taxon>
        <taxon>Perkinsozoa</taxon>
        <taxon>Perkinsea</taxon>
        <taxon>Perkinsida</taxon>
        <taxon>Perkinsidae</taxon>
        <taxon>Perkinsus</taxon>
    </lineage>
</organism>
<dbReference type="CDD" id="cd09276">
    <property type="entry name" value="Rnase_HI_RT_non_LTR"/>
    <property type="match status" value="1"/>
</dbReference>
<dbReference type="PANTHER" id="PTHR19446">
    <property type="entry name" value="REVERSE TRANSCRIPTASES"/>
    <property type="match status" value="1"/>
</dbReference>
<dbReference type="AlphaFoldDB" id="A0A7J6KWP6"/>
<evidence type="ECO:0000313" key="4">
    <source>
        <dbReference type="Proteomes" id="UP000591131"/>
    </source>
</evidence>
<evidence type="ECO:0000313" key="3">
    <source>
        <dbReference type="EMBL" id="KAF4651294.1"/>
    </source>
</evidence>
<dbReference type="InterPro" id="IPR012337">
    <property type="entry name" value="RNaseH-like_sf"/>
</dbReference>
<evidence type="ECO:0000259" key="1">
    <source>
        <dbReference type="PROSITE" id="PS50878"/>
    </source>
</evidence>
<dbReference type="Pfam" id="PF00075">
    <property type="entry name" value="RNase_H"/>
    <property type="match status" value="1"/>
</dbReference>
<protein>
    <submittedName>
        <fullName evidence="3">Uncharacterized protein</fullName>
    </submittedName>
</protein>
<comment type="caution">
    <text evidence="3">The sequence shown here is derived from an EMBL/GenBank/DDBJ whole genome shotgun (WGS) entry which is preliminary data.</text>
</comment>
<dbReference type="EMBL" id="JAAPAO010001087">
    <property type="protein sequence ID" value="KAF4651294.1"/>
    <property type="molecule type" value="Genomic_DNA"/>
</dbReference>
<dbReference type="GO" id="GO:0004523">
    <property type="term" value="F:RNA-DNA hybrid ribonuclease activity"/>
    <property type="evidence" value="ECO:0007669"/>
    <property type="project" value="InterPro"/>
</dbReference>
<dbReference type="Pfam" id="PF00078">
    <property type="entry name" value="RVT_1"/>
    <property type="match status" value="1"/>
</dbReference>
<dbReference type="InterPro" id="IPR036691">
    <property type="entry name" value="Endo/exonu/phosph_ase_sf"/>
</dbReference>
<dbReference type="SUPFAM" id="SSF56672">
    <property type="entry name" value="DNA/RNA polymerases"/>
    <property type="match status" value="1"/>
</dbReference>
<name>A0A7J6KWP6_PERCH</name>
<dbReference type="Proteomes" id="UP000591131">
    <property type="component" value="Unassembled WGS sequence"/>
</dbReference>
<dbReference type="InterPro" id="IPR043502">
    <property type="entry name" value="DNA/RNA_pol_sf"/>
</dbReference>
<dbReference type="GO" id="GO:0003676">
    <property type="term" value="F:nucleic acid binding"/>
    <property type="evidence" value="ECO:0007669"/>
    <property type="project" value="InterPro"/>
</dbReference>
<dbReference type="InterPro" id="IPR002156">
    <property type="entry name" value="RNaseH_domain"/>
</dbReference>
<dbReference type="Gene3D" id="3.60.10.10">
    <property type="entry name" value="Endonuclease/exonuclease/phosphatase"/>
    <property type="match status" value="1"/>
</dbReference>
<proteinExistence type="predicted"/>
<evidence type="ECO:0000259" key="2">
    <source>
        <dbReference type="PROSITE" id="PS50879"/>
    </source>
</evidence>
<accession>A0A7J6KWP6</accession>
<feature type="domain" description="RNase H type-1" evidence="2">
    <location>
        <begin position="830"/>
        <end position="968"/>
    </location>
</feature>
<dbReference type="SUPFAM" id="SSF53098">
    <property type="entry name" value="Ribonuclease H-like"/>
    <property type="match status" value="1"/>
</dbReference>
<keyword evidence="4" id="KW-1185">Reference proteome</keyword>
<feature type="domain" description="Reverse transcriptase" evidence="1">
    <location>
        <begin position="376"/>
        <end position="646"/>
    </location>
</feature>
<dbReference type="PROSITE" id="PS50878">
    <property type="entry name" value="RT_POL"/>
    <property type="match status" value="1"/>
</dbReference>
<gene>
    <name evidence="3" type="ORF">FOL47_000497</name>
</gene>
<dbReference type="SUPFAM" id="SSF56219">
    <property type="entry name" value="DNase I-like"/>
    <property type="match status" value="1"/>
</dbReference>
<dbReference type="InterPro" id="IPR000477">
    <property type="entry name" value="RT_dom"/>
</dbReference>
<dbReference type="Gene3D" id="3.30.420.10">
    <property type="entry name" value="Ribonuclease H-like superfamily/Ribonuclease H"/>
    <property type="match status" value="1"/>
</dbReference>
<sequence length="1119" mass="126990">MLSFFDCLDKFNANNLIIGGDSNGVSPLWCPDYMVTTREQRLRGEWLTYHLTGRNCTCECCGDTPTFCNKSIVSRNRNEGKAFIDVTFSSGNVVCSGWHVLEEDGLWDHYPIFFNIQGNVDAPLSPIQEHDLYDYQYYSCDWTRYCDILKNNEYLLCKDDIANIRDLRHRYDLLVKLIQGAFKSSCPLRPSGTRAKARKGNTLPWWDDELCNLRKKLKRLHRQGRYEEYRCCRNEYRRSINMKKHEAFCSYISGISDLQDRQLYNKIRRAPSPPCRIFEGDYDLDSSLSRLASTYVGAVDLDYDAFFNTISEGDTRLGSDVSDTDFPPFKNEEFTKVVKMRFASKDKMPGQDGIRLRCLQNLPTCFVDELLRIISYSVASGYVLPAWRFSEVVFINKNGKDPRSIKSVRPISLTNTLGKAAEFLILDRLTAVSKQFYDNGVQFGFVKGRGTIGVVQNIISWITSNARWAVLGTDYSNAFGEIRHIDIVRALEGAGACSYIVNWIRSWLGDRGARVRYGGRTIFKKSAPDKGCPQGGGLSPLLFISGSGDIPKRVNERLIRGFKNVKWKWICYADDCYLLLAWSSGVSAEQIAADIESAYNIIKEEAQVSNLSLERSKCHVMSNIRSLYLRDITGLVKELNVLGVILTQRLGFLPHLRHRVLLALQLNSAVLRYIKQEVGLTPFRCLQICEKIFIPRVSYGIEVYGASLCMSYLRDFIDTAANTFLRGALRLRRSTPLDYVYILSGYPPLSDILLGKAITIHYHKASFNDMIGKRAVVKRAKIDKILAAFGFPPDYRGDRLGADPYMSCDLVSRIVIGDDKTSTLEREKQVLTPWKAYTDGSMIRHNSKMALSVGAAFFIKKEDGASHFEGKRLSTNISIMHAELMAISMCLRWIVDNLSACEVTLFSDSRSGLQLLQTCRTSDLLNQIRNLDTICSARGIKVSYYWIAGHSGSEGNEKVDLLANQARSLPCITKLPSSISCTKDYILDYFERSKRERLRRLSGDTAEALATPFQLNNLLKVVHHRSDGGPLCRLLVGHTTALNSYKYRPGHRSYLCDTCMQLDNVRHAVFFCDAEPRASQRPAWVEPLGSFRQLTVSELRIKDMLKFACHLERSVQARN</sequence>
<dbReference type="InterPro" id="IPR036397">
    <property type="entry name" value="RNaseH_sf"/>
</dbReference>
<dbReference type="PROSITE" id="PS50879">
    <property type="entry name" value="RNASE_H_1"/>
    <property type="match status" value="1"/>
</dbReference>
<reference evidence="3 4" key="1">
    <citation type="submission" date="2020-04" db="EMBL/GenBank/DDBJ databases">
        <title>Perkinsus chesapeaki whole genome sequence.</title>
        <authorList>
            <person name="Bogema D.R."/>
        </authorList>
    </citation>
    <scope>NUCLEOTIDE SEQUENCE [LARGE SCALE GENOMIC DNA]</scope>
    <source>
        <strain evidence="3">ATCC PRA-425</strain>
    </source>
</reference>
<dbReference type="OrthoDB" id="421040at2759"/>